<feature type="region of interest" description="Disordered" evidence="1">
    <location>
        <begin position="1"/>
        <end position="30"/>
    </location>
</feature>
<keyword evidence="3" id="KW-0456">Lyase</keyword>
<dbReference type="InterPro" id="IPR024083">
    <property type="entry name" value="Fumarase/histidase_N"/>
</dbReference>
<dbReference type="SUPFAM" id="SSF48557">
    <property type="entry name" value="L-aspartase-like"/>
    <property type="match status" value="1"/>
</dbReference>
<name>A0A6A0HAF6_HYAAZ</name>
<dbReference type="PANTHER" id="PTHR43814:SF1">
    <property type="entry name" value="ARGININOSUCCINATE LYASE"/>
    <property type="match status" value="1"/>
</dbReference>
<dbReference type="GO" id="GO:0042450">
    <property type="term" value="P:L-arginine biosynthetic process via ornithine"/>
    <property type="evidence" value="ECO:0007669"/>
    <property type="project" value="InterPro"/>
</dbReference>
<dbReference type="Proteomes" id="UP000711488">
    <property type="component" value="Unassembled WGS sequence"/>
</dbReference>
<feature type="compositionally biased region" description="Polar residues" evidence="1">
    <location>
        <begin position="1"/>
        <end position="21"/>
    </location>
</feature>
<dbReference type="AlphaFoldDB" id="A0A6A0HAF6"/>
<dbReference type="Gene3D" id="1.10.275.10">
    <property type="entry name" value="Fumarase/aspartase (N-terminal domain)"/>
    <property type="match status" value="1"/>
</dbReference>
<dbReference type="InterPro" id="IPR022761">
    <property type="entry name" value="Fumarate_lyase_N"/>
</dbReference>
<organism evidence="3">
    <name type="scientific">Hyalella azteca</name>
    <name type="common">Amphipod</name>
    <dbReference type="NCBI Taxonomy" id="294128"/>
    <lineage>
        <taxon>Eukaryota</taxon>
        <taxon>Metazoa</taxon>
        <taxon>Ecdysozoa</taxon>
        <taxon>Arthropoda</taxon>
        <taxon>Crustacea</taxon>
        <taxon>Multicrustacea</taxon>
        <taxon>Malacostraca</taxon>
        <taxon>Eumalacostraca</taxon>
        <taxon>Peracarida</taxon>
        <taxon>Amphipoda</taxon>
        <taxon>Senticaudata</taxon>
        <taxon>Talitrida</taxon>
        <taxon>Talitroidea</taxon>
        <taxon>Hyalellidae</taxon>
        <taxon>Hyalella</taxon>
    </lineage>
</organism>
<dbReference type="EMBL" id="JQDR03004664">
    <property type="protein sequence ID" value="KAA0201937.1"/>
    <property type="molecule type" value="Genomic_DNA"/>
</dbReference>
<proteinExistence type="predicted"/>
<protein>
    <submittedName>
        <fullName evidence="3">Argininosuccinate lyase</fullName>
    </submittedName>
</protein>
<reference evidence="3" key="2">
    <citation type="journal article" date="2018" name="Environ. Sci. Technol.">
        <title>The Toxicogenome of Hyalella azteca: A Model for Sediment Ecotoxicology and Evolutionary Toxicology.</title>
        <authorList>
            <person name="Poynton H.C."/>
            <person name="Hasenbein S."/>
            <person name="Benoit J.B."/>
            <person name="Sepulveda M.S."/>
            <person name="Poelchau M.F."/>
            <person name="Hughes D.S.T."/>
            <person name="Murali S.C."/>
            <person name="Chen S."/>
            <person name="Glastad K.M."/>
            <person name="Goodisman M.A.D."/>
            <person name="Werren J.H."/>
            <person name="Vineis J.H."/>
            <person name="Bowen J.L."/>
            <person name="Friedrich M."/>
            <person name="Jones J."/>
            <person name="Robertson H.M."/>
            <person name="Feyereisen R."/>
            <person name="Mechler-Hickson A."/>
            <person name="Mathers N."/>
            <person name="Lee C.E."/>
            <person name="Colbourne J.K."/>
            <person name="Biales A."/>
            <person name="Johnston J.S."/>
            <person name="Wellborn G.A."/>
            <person name="Rosendale A.J."/>
            <person name="Cridge A.G."/>
            <person name="Munoz-Torres M.C."/>
            <person name="Bain P.A."/>
            <person name="Manny A.R."/>
            <person name="Major K.M."/>
            <person name="Lambert F.N."/>
            <person name="Vulpe C.D."/>
            <person name="Tuck P."/>
            <person name="Blalock B.J."/>
            <person name="Lin Y.Y."/>
            <person name="Smith M.E."/>
            <person name="Ochoa-Acuna H."/>
            <person name="Chen M.M."/>
            <person name="Childers C.P."/>
            <person name="Qu J."/>
            <person name="Dugan S."/>
            <person name="Lee S.L."/>
            <person name="Chao H."/>
            <person name="Dinh H."/>
            <person name="Han Y."/>
            <person name="Doddapaneni H."/>
            <person name="Worley K.C."/>
            <person name="Muzny D.M."/>
            <person name="Gibbs R.A."/>
            <person name="Richards S."/>
        </authorList>
    </citation>
    <scope>NUCLEOTIDE SEQUENCE</scope>
    <source>
        <strain evidence="3">HAZT.00-mixed</strain>
        <tissue evidence="3">Whole organism</tissue>
    </source>
</reference>
<accession>A0A6A0HAF6</accession>
<gene>
    <name evidence="3" type="ORF">HAZT_HAZT004762</name>
</gene>
<dbReference type="GO" id="GO:0005829">
    <property type="term" value="C:cytosol"/>
    <property type="evidence" value="ECO:0007669"/>
    <property type="project" value="TreeGrafter"/>
</dbReference>
<evidence type="ECO:0000256" key="1">
    <source>
        <dbReference type="SAM" id="MobiDB-lite"/>
    </source>
</evidence>
<dbReference type="InterPro" id="IPR008948">
    <property type="entry name" value="L-Aspartase-like"/>
</dbReference>
<evidence type="ECO:0000259" key="2">
    <source>
        <dbReference type="Pfam" id="PF00206"/>
    </source>
</evidence>
<feature type="domain" description="Fumarate lyase N-terminal" evidence="2">
    <location>
        <begin position="29"/>
        <end position="118"/>
    </location>
</feature>
<dbReference type="InterPro" id="IPR009049">
    <property type="entry name" value="Argininosuccinate_lyase"/>
</dbReference>
<dbReference type="PANTHER" id="PTHR43814">
    <property type="entry name" value="ARGININOSUCCINATE LYASE"/>
    <property type="match status" value="1"/>
</dbReference>
<comment type="caution">
    <text evidence="3">The sequence shown here is derived from an EMBL/GenBank/DDBJ whole genome shotgun (WGS) entry which is preliminary data.</text>
</comment>
<reference evidence="3" key="1">
    <citation type="submission" date="2014-08" db="EMBL/GenBank/DDBJ databases">
        <authorList>
            <person name="Murali S."/>
            <person name="Richards S."/>
            <person name="Bandaranaike D."/>
            <person name="Bellair M."/>
            <person name="Blankenburg K."/>
            <person name="Chao H."/>
            <person name="Dinh H."/>
            <person name="Doddapaneni H."/>
            <person name="Dugan-Rocha S."/>
            <person name="Elkadiri S."/>
            <person name="Gnanaolivu R."/>
            <person name="Hughes D."/>
            <person name="Lee S."/>
            <person name="Li M."/>
            <person name="Ming W."/>
            <person name="Munidasa M."/>
            <person name="Muniz J."/>
            <person name="Nguyen L."/>
            <person name="Osuji N."/>
            <person name="Pu L.-L."/>
            <person name="Puazo M."/>
            <person name="Skinner E."/>
            <person name="Qu C."/>
            <person name="Quiroz J."/>
            <person name="Raj R."/>
            <person name="Weissenberger G."/>
            <person name="Xin Y."/>
            <person name="Zou X."/>
            <person name="Han Y."/>
            <person name="Worley K."/>
            <person name="Muzny D."/>
            <person name="Gibbs R."/>
        </authorList>
    </citation>
    <scope>NUCLEOTIDE SEQUENCE</scope>
    <source>
        <strain evidence="3">HAZT.00-mixed</strain>
        <tissue evidence="3">Whole organism</tissue>
    </source>
</reference>
<sequence>MTTNSTGEQTSISTACGGNQSDEGKLWGGRFTGATDPIMERFNSSLQRDKIMFKEDIQGSIAYSRAIERAGLLTAEEATKIRVGLESVLQEWTSGSFVVHPSDEDIHTANERRLKARIHKK</sequence>
<dbReference type="Pfam" id="PF00206">
    <property type="entry name" value="Lyase_1"/>
    <property type="match status" value="1"/>
</dbReference>
<reference evidence="3" key="3">
    <citation type="submission" date="2019-06" db="EMBL/GenBank/DDBJ databases">
        <authorList>
            <person name="Poynton C."/>
            <person name="Hasenbein S."/>
            <person name="Benoit J.B."/>
            <person name="Sepulveda M.S."/>
            <person name="Poelchau M.F."/>
            <person name="Murali S.C."/>
            <person name="Chen S."/>
            <person name="Glastad K.M."/>
            <person name="Werren J.H."/>
            <person name="Vineis J.H."/>
            <person name="Bowen J.L."/>
            <person name="Friedrich M."/>
            <person name="Jones J."/>
            <person name="Robertson H.M."/>
            <person name="Feyereisen R."/>
            <person name="Mechler-Hickson A."/>
            <person name="Mathers N."/>
            <person name="Lee C.E."/>
            <person name="Colbourne J.K."/>
            <person name="Biales A."/>
            <person name="Johnston J.S."/>
            <person name="Wellborn G.A."/>
            <person name="Rosendale A.J."/>
            <person name="Cridge A.G."/>
            <person name="Munoz-Torres M.C."/>
            <person name="Bain P.A."/>
            <person name="Manny A.R."/>
            <person name="Major K.M."/>
            <person name="Lambert F.N."/>
            <person name="Vulpe C.D."/>
            <person name="Tuck P."/>
            <person name="Blalock B.J."/>
            <person name="Lin Y.-Y."/>
            <person name="Smith M.E."/>
            <person name="Ochoa-Acuna H."/>
            <person name="Chen M.-J.M."/>
            <person name="Childers C.P."/>
            <person name="Qu J."/>
            <person name="Dugan S."/>
            <person name="Lee S.L."/>
            <person name="Chao H."/>
            <person name="Dinh H."/>
            <person name="Han Y."/>
            <person name="Doddapaneni H."/>
            <person name="Worley K.C."/>
            <person name="Muzny D.M."/>
            <person name="Gibbs R.A."/>
            <person name="Richards S."/>
        </authorList>
    </citation>
    <scope>NUCLEOTIDE SEQUENCE</scope>
    <source>
        <strain evidence="3">HAZT.00-mixed</strain>
        <tissue evidence="3">Whole organism</tissue>
    </source>
</reference>
<dbReference type="GO" id="GO:0004056">
    <property type="term" value="F:argininosuccinate lyase activity"/>
    <property type="evidence" value="ECO:0007669"/>
    <property type="project" value="InterPro"/>
</dbReference>
<evidence type="ECO:0000313" key="3">
    <source>
        <dbReference type="EMBL" id="KAA0201937.1"/>
    </source>
</evidence>
<dbReference type="OrthoDB" id="2561043at2759"/>